<dbReference type="OrthoDB" id="110174at2759"/>
<feature type="transmembrane region" description="Helical" evidence="1">
    <location>
        <begin position="16"/>
        <end position="35"/>
    </location>
</feature>
<dbReference type="PANTHER" id="PTHR21824:SF4">
    <property type="entry name" value="TRANSMEMBRANE PROTEIN 177"/>
    <property type="match status" value="1"/>
</dbReference>
<dbReference type="EMBL" id="IAAA01022226">
    <property type="protein sequence ID" value="LAA06595.1"/>
    <property type="molecule type" value="mRNA"/>
</dbReference>
<feature type="transmembrane region" description="Helical" evidence="1">
    <location>
        <begin position="204"/>
        <end position="221"/>
    </location>
</feature>
<protein>
    <submittedName>
        <fullName evidence="2">Transmembrane protein 177</fullName>
    </submittedName>
</protein>
<dbReference type="PANTHER" id="PTHR21824">
    <property type="entry name" value="TRANSMEMBRANE PROTEIN 177"/>
    <property type="match status" value="1"/>
</dbReference>
<evidence type="ECO:0000256" key="1">
    <source>
        <dbReference type="SAM" id="Phobius"/>
    </source>
</evidence>
<keyword evidence="1 2" id="KW-0812">Transmembrane</keyword>
<dbReference type="AlphaFoldDB" id="A0A2L2YEM1"/>
<dbReference type="EMBL" id="IAAA01022227">
    <property type="protein sequence ID" value="LAA06596.1"/>
    <property type="molecule type" value="mRNA"/>
</dbReference>
<keyword evidence="1" id="KW-1133">Transmembrane helix</keyword>
<sequence length="309" mass="35494">MSRIISWLSTKNGKRFTAWSIGVSCFSTFGAVFVIHGPYKENVRELVQLHNRGKPKPLSDKVQGIVKEVLRDCKLKEDEKEKLKFFNVIGEDLFHLGGTNSPWGASIGLPFFIEAAEDINFTALRLQQHESIDWIVEGQDLIEALTIPDNAKKFVIMREIYACDIWDKLDNTLLIPVCIAFSALLSKRVNTWRNAFKKPLKSRLAVYALCYSVGFILYRLLKDPMKHIAEKKYDELAALTGPDYLEGGIEYYQHMLMRNKALRELLGKKGLKRYDENGNEDYFILAPKLPTSKRVELLKKLKEDNFQDA</sequence>
<reference evidence="2" key="1">
    <citation type="journal article" date="2016" name="Mol. Ecol. Resour.">
        <title>Evaluation of the impact of RNA preservation methods of spiders for de novo transcriptome assembly.</title>
        <authorList>
            <person name="Kono N."/>
            <person name="Nakamura H."/>
            <person name="Ito Y."/>
            <person name="Tomita M."/>
            <person name="Arakawa K."/>
        </authorList>
    </citation>
    <scope>NUCLEOTIDE SEQUENCE</scope>
    <source>
        <tissue evidence="2">Whole body</tissue>
    </source>
</reference>
<name>A0A2L2YEM1_PARTP</name>
<accession>A0A2L2YEM1</accession>
<proteinExistence type="evidence at transcript level"/>
<dbReference type="InterPro" id="IPR026620">
    <property type="entry name" value="TMEM177"/>
</dbReference>
<organism evidence="2">
    <name type="scientific">Parasteatoda tepidariorum</name>
    <name type="common">Common house spider</name>
    <name type="synonym">Achaearanea tepidariorum</name>
    <dbReference type="NCBI Taxonomy" id="114398"/>
    <lineage>
        <taxon>Eukaryota</taxon>
        <taxon>Metazoa</taxon>
        <taxon>Ecdysozoa</taxon>
        <taxon>Arthropoda</taxon>
        <taxon>Chelicerata</taxon>
        <taxon>Arachnida</taxon>
        <taxon>Araneae</taxon>
        <taxon>Araneomorphae</taxon>
        <taxon>Entelegynae</taxon>
        <taxon>Araneoidea</taxon>
        <taxon>Theridiidae</taxon>
        <taxon>Parasteatoda</taxon>
    </lineage>
</organism>
<dbReference type="EMBL" id="IAAA01022225">
    <property type="protein sequence ID" value="LAA06593.1"/>
    <property type="molecule type" value="mRNA"/>
</dbReference>
<keyword evidence="1" id="KW-0472">Membrane</keyword>
<dbReference type="GO" id="GO:0016020">
    <property type="term" value="C:membrane"/>
    <property type="evidence" value="ECO:0007669"/>
    <property type="project" value="TreeGrafter"/>
</dbReference>
<evidence type="ECO:0000313" key="2">
    <source>
        <dbReference type="EMBL" id="LAA06596.1"/>
    </source>
</evidence>